<evidence type="ECO:0000313" key="2">
    <source>
        <dbReference type="Proteomes" id="UP000823388"/>
    </source>
</evidence>
<comment type="caution">
    <text evidence="1">The sequence shown here is derived from an EMBL/GenBank/DDBJ whole genome shotgun (WGS) entry which is preliminary data.</text>
</comment>
<dbReference type="EMBL" id="CM029048">
    <property type="protein sequence ID" value="KAG2578980.1"/>
    <property type="molecule type" value="Genomic_DNA"/>
</dbReference>
<reference evidence="1 2" key="1">
    <citation type="submission" date="2020-05" db="EMBL/GenBank/DDBJ databases">
        <title>WGS assembly of Panicum virgatum.</title>
        <authorList>
            <person name="Lovell J.T."/>
            <person name="Jenkins J."/>
            <person name="Shu S."/>
            <person name="Juenger T.E."/>
            <person name="Schmutz J."/>
        </authorList>
    </citation>
    <scope>NUCLEOTIDE SEQUENCE [LARGE SCALE GENOMIC DNA]</scope>
    <source>
        <strain evidence="2">cv. AP13</strain>
    </source>
</reference>
<proteinExistence type="predicted"/>
<dbReference type="AlphaFoldDB" id="A0A8T0R152"/>
<accession>A0A8T0R152</accession>
<protein>
    <submittedName>
        <fullName evidence="1">Uncharacterized protein</fullName>
    </submittedName>
</protein>
<name>A0A8T0R152_PANVG</name>
<keyword evidence="2" id="KW-1185">Reference proteome</keyword>
<gene>
    <name evidence="1" type="ORF">PVAP13_6NG209512</name>
</gene>
<organism evidence="1 2">
    <name type="scientific">Panicum virgatum</name>
    <name type="common">Blackwell switchgrass</name>
    <dbReference type="NCBI Taxonomy" id="38727"/>
    <lineage>
        <taxon>Eukaryota</taxon>
        <taxon>Viridiplantae</taxon>
        <taxon>Streptophyta</taxon>
        <taxon>Embryophyta</taxon>
        <taxon>Tracheophyta</taxon>
        <taxon>Spermatophyta</taxon>
        <taxon>Magnoliopsida</taxon>
        <taxon>Liliopsida</taxon>
        <taxon>Poales</taxon>
        <taxon>Poaceae</taxon>
        <taxon>PACMAD clade</taxon>
        <taxon>Panicoideae</taxon>
        <taxon>Panicodae</taxon>
        <taxon>Paniceae</taxon>
        <taxon>Panicinae</taxon>
        <taxon>Panicum</taxon>
        <taxon>Panicum sect. Hiantes</taxon>
    </lineage>
</organism>
<evidence type="ECO:0000313" key="1">
    <source>
        <dbReference type="EMBL" id="KAG2578980.1"/>
    </source>
</evidence>
<dbReference type="Proteomes" id="UP000823388">
    <property type="component" value="Chromosome 6N"/>
</dbReference>
<sequence length="78" mass="9150">MLHVKIAGKDYASDKMTYPKSLQLEKSQDFAQKMQRSSLLVWTKVTSICNYLNHDVTYTCCSFLSWWVTGIFINDTYR</sequence>